<name>A0AB34H1Q5_ESCRO</name>
<comment type="caution">
    <text evidence="2">The sequence shown here is derived from an EMBL/GenBank/DDBJ whole genome shotgun (WGS) entry which is preliminary data.</text>
</comment>
<feature type="region of interest" description="Disordered" evidence="1">
    <location>
        <begin position="121"/>
        <end position="144"/>
    </location>
</feature>
<feature type="compositionally biased region" description="Polar residues" evidence="1">
    <location>
        <begin position="121"/>
        <end position="137"/>
    </location>
</feature>
<reference evidence="2 3" key="1">
    <citation type="submission" date="2022-11" db="EMBL/GenBank/DDBJ databases">
        <title>Whole genome sequence of Eschrichtius robustus ER-17-0199.</title>
        <authorList>
            <person name="Bruniche-Olsen A."/>
            <person name="Black A.N."/>
            <person name="Fields C.J."/>
            <person name="Walden K."/>
            <person name="Dewoody J.A."/>
        </authorList>
    </citation>
    <scope>NUCLEOTIDE SEQUENCE [LARGE SCALE GENOMIC DNA]</scope>
    <source>
        <strain evidence="2">ER-17-0199</strain>
        <tissue evidence="2">Blubber</tissue>
    </source>
</reference>
<protein>
    <submittedName>
        <fullName evidence="2">Uncharacterized protein</fullName>
    </submittedName>
</protein>
<dbReference type="Proteomes" id="UP001159641">
    <property type="component" value="Unassembled WGS sequence"/>
</dbReference>
<accession>A0AB34H1Q5</accession>
<keyword evidence="3" id="KW-1185">Reference proteome</keyword>
<evidence type="ECO:0000313" key="3">
    <source>
        <dbReference type="Proteomes" id="UP001159641"/>
    </source>
</evidence>
<dbReference type="AlphaFoldDB" id="A0AB34H1Q5"/>
<sequence length="144" mass="16409">MNLENMLSEISQTQKTQKACFYFYEDEDELDSHTMVKTSSESVGTMRATSTMSEGAQTMIEHNSTMLESDLGTMVINSEDEEEEDGTMKRQTLARTFLCLLQNLAPSLFIQHDSQRGSIENNDLQNEENTTNMNTRHLNGKVRK</sequence>
<proteinExistence type="predicted"/>
<gene>
    <name evidence="2" type="ORF">J1605_007708</name>
</gene>
<dbReference type="EMBL" id="JAIQCJ010002027">
    <property type="protein sequence ID" value="KAJ8785152.1"/>
    <property type="molecule type" value="Genomic_DNA"/>
</dbReference>
<evidence type="ECO:0000313" key="2">
    <source>
        <dbReference type="EMBL" id="KAJ8785152.1"/>
    </source>
</evidence>
<organism evidence="2 3">
    <name type="scientific">Eschrichtius robustus</name>
    <name type="common">California gray whale</name>
    <name type="synonym">Eschrichtius gibbosus</name>
    <dbReference type="NCBI Taxonomy" id="9764"/>
    <lineage>
        <taxon>Eukaryota</taxon>
        <taxon>Metazoa</taxon>
        <taxon>Chordata</taxon>
        <taxon>Craniata</taxon>
        <taxon>Vertebrata</taxon>
        <taxon>Euteleostomi</taxon>
        <taxon>Mammalia</taxon>
        <taxon>Eutheria</taxon>
        <taxon>Laurasiatheria</taxon>
        <taxon>Artiodactyla</taxon>
        <taxon>Whippomorpha</taxon>
        <taxon>Cetacea</taxon>
        <taxon>Mysticeti</taxon>
        <taxon>Eschrichtiidae</taxon>
        <taxon>Eschrichtius</taxon>
    </lineage>
</organism>
<evidence type="ECO:0000256" key="1">
    <source>
        <dbReference type="SAM" id="MobiDB-lite"/>
    </source>
</evidence>